<dbReference type="EMBL" id="CAXLJM020000030">
    <property type="protein sequence ID" value="CAL8097766.1"/>
    <property type="molecule type" value="Genomic_DNA"/>
</dbReference>
<comment type="caution">
    <text evidence="1">The sequence shown here is derived from an EMBL/GenBank/DDBJ whole genome shotgun (WGS) entry which is preliminary data.</text>
</comment>
<reference evidence="1 2" key="1">
    <citation type="submission" date="2024-08" db="EMBL/GenBank/DDBJ databases">
        <authorList>
            <person name="Cucini C."/>
            <person name="Frati F."/>
        </authorList>
    </citation>
    <scope>NUCLEOTIDE SEQUENCE [LARGE SCALE GENOMIC DNA]</scope>
</reference>
<accession>A0ABP1QDF4</accession>
<sequence>MGVCIFVLGIICPFTNQLHPKYDLFYASLYALRFVEICRDIFIVFVPFDDSLSHSRLWLRSDHCVSQSGRKSGVLMRFGLAGSPQTSRKRIQNCHSGSYFTPPLTFTLST</sequence>
<organism evidence="1 2">
    <name type="scientific">Orchesella dallaii</name>
    <dbReference type="NCBI Taxonomy" id="48710"/>
    <lineage>
        <taxon>Eukaryota</taxon>
        <taxon>Metazoa</taxon>
        <taxon>Ecdysozoa</taxon>
        <taxon>Arthropoda</taxon>
        <taxon>Hexapoda</taxon>
        <taxon>Collembola</taxon>
        <taxon>Entomobryomorpha</taxon>
        <taxon>Entomobryoidea</taxon>
        <taxon>Orchesellidae</taxon>
        <taxon>Orchesellinae</taxon>
        <taxon>Orchesella</taxon>
    </lineage>
</organism>
<protein>
    <recommendedName>
        <fullName evidence="3">Secreted protein</fullName>
    </recommendedName>
</protein>
<gene>
    <name evidence="1" type="ORF">ODALV1_LOCUS9735</name>
</gene>
<proteinExistence type="predicted"/>
<dbReference type="Proteomes" id="UP001642540">
    <property type="component" value="Unassembled WGS sequence"/>
</dbReference>
<evidence type="ECO:0000313" key="2">
    <source>
        <dbReference type="Proteomes" id="UP001642540"/>
    </source>
</evidence>
<evidence type="ECO:0008006" key="3">
    <source>
        <dbReference type="Google" id="ProtNLM"/>
    </source>
</evidence>
<name>A0ABP1QDF4_9HEXA</name>
<evidence type="ECO:0000313" key="1">
    <source>
        <dbReference type="EMBL" id="CAL8097766.1"/>
    </source>
</evidence>
<keyword evidence="2" id="KW-1185">Reference proteome</keyword>